<dbReference type="Pfam" id="PF07971">
    <property type="entry name" value="Glyco_hydro_92"/>
    <property type="match status" value="1"/>
</dbReference>
<accession>E9D3T7</accession>
<dbReference type="HOGENOM" id="CLU_1184917_0_0_1"/>
<dbReference type="STRING" id="443226.E9D3T7"/>
<reference evidence="3" key="2">
    <citation type="submission" date="2010-03" db="EMBL/GenBank/DDBJ databases">
        <title>The genome sequence of Coccidioides posadasii strain Silveira.</title>
        <authorList>
            <consortium name="The Broad Institute Genome Sequencing Center for Infectious Disease"/>
            <person name="Neafsey D."/>
            <person name="Orbach M."/>
            <person name="Henn M.R."/>
            <person name="Cole G.T."/>
            <person name="Galgiani J."/>
            <person name="Gardner M.J."/>
            <person name="Kirkland T.N."/>
            <person name="Taylor J.W."/>
            <person name="Young S.K."/>
            <person name="Zeng Q."/>
            <person name="Koehrsen M."/>
            <person name="Alvarado L."/>
            <person name="Berlin A."/>
            <person name="Borenstein D."/>
            <person name="Chapman S.B."/>
            <person name="Chen Z."/>
            <person name="Engels R."/>
            <person name="Freedman E."/>
            <person name="Gellesch M."/>
            <person name="Goldberg J."/>
            <person name="Griggs A."/>
            <person name="Gujja S."/>
            <person name="Heilman E."/>
            <person name="Heiman D."/>
            <person name="Howarth C."/>
            <person name="Jen D."/>
            <person name="Larson L."/>
            <person name="Mehta T."/>
            <person name="Neiman D."/>
            <person name="Park D."/>
            <person name="Pearson M."/>
            <person name="Richards J."/>
            <person name="Roberts A."/>
            <person name="Saif S."/>
            <person name="Shea T."/>
            <person name="Shenoy N."/>
            <person name="Sisk P."/>
            <person name="Stolte C."/>
            <person name="Sykes S."/>
            <person name="Walk T."/>
            <person name="White J."/>
            <person name="Yandava C."/>
            <person name="Haas B."/>
            <person name="Nusbaum C."/>
            <person name="Birren B."/>
        </authorList>
    </citation>
    <scope>NUCLEOTIDE SEQUENCE [LARGE SCALE GENOMIC DNA]</scope>
    <source>
        <strain evidence="3">RMSCC 757 / Silveira</strain>
    </source>
</reference>
<organism evidence="3">
    <name type="scientific">Coccidioides posadasii (strain RMSCC 757 / Silveira)</name>
    <name type="common">Valley fever fungus</name>
    <dbReference type="NCBI Taxonomy" id="443226"/>
    <lineage>
        <taxon>Eukaryota</taxon>
        <taxon>Fungi</taxon>
        <taxon>Dikarya</taxon>
        <taxon>Ascomycota</taxon>
        <taxon>Pezizomycotina</taxon>
        <taxon>Eurotiomycetes</taxon>
        <taxon>Eurotiomycetidae</taxon>
        <taxon>Onygenales</taxon>
        <taxon>Onygenaceae</taxon>
        <taxon>Coccidioides</taxon>
    </lineage>
</organism>
<dbReference type="PANTHER" id="PTHR12143">
    <property type="entry name" value="PEPTIDE N-GLYCANASE PNGASE -RELATED"/>
    <property type="match status" value="1"/>
</dbReference>
<reference evidence="3" key="1">
    <citation type="journal article" date="2010" name="Genome Res.">
        <title>Population genomic sequencing of Coccidioides fungi reveals recent hybridization and transposon control.</title>
        <authorList>
            <person name="Neafsey D.E."/>
            <person name="Barker B.M."/>
            <person name="Sharpton T.J."/>
            <person name="Stajich J.E."/>
            <person name="Park D.J."/>
            <person name="Whiston E."/>
            <person name="Hung C.-Y."/>
            <person name="McMahan C."/>
            <person name="White J."/>
            <person name="Sykes S."/>
            <person name="Heiman D."/>
            <person name="Young S."/>
            <person name="Zeng Q."/>
            <person name="Abouelleil A."/>
            <person name="Aftuck L."/>
            <person name="Bessette D."/>
            <person name="Brown A."/>
            <person name="FitzGerald M."/>
            <person name="Lui A."/>
            <person name="Macdonald J.P."/>
            <person name="Priest M."/>
            <person name="Orbach M.J."/>
            <person name="Galgiani J.N."/>
            <person name="Kirkland T.N."/>
            <person name="Cole G.T."/>
            <person name="Birren B.W."/>
            <person name="Henn M.R."/>
            <person name="Taylor J.W."/>
            <person name="Rounsley S.D."/>
        </authorList>
    </citation>
    <scope>NUCLEOTIDE SEQUENCE [LARGE SCALE GENOMIC DNA]</scope>
    <source>
        <strain evidence="3">RMSCC 757 / Silveira</strain>
    </source>
</reference>
<dbReference type="InterPro" id="IPR012939">
    <property type="entry name" value="Glyco_hydro_92"/>
</dbReference>
<dbReference type="PANTHER" id="PTHR12143:SF27">
    <property type="entry name" value="ALPHA-1,2-MANNOSIDASE FAMILY PROTEIN (AFU_ORTHOLOGUE AFUA_5G10520)"/>
    <property type="match status" value="1"/>
</dbReference>
<dbReference type="Gene3D" id="1.20.1610.10">
    <property type="entry name" value="alpha-1,2-mannosidases domains"/>
    <property type="match status" value="1"/>
</dbReference>
<dbReference type="VEuPathDB" id="FungiDB:CPSG_04276"/>
<dbReference type="AlphaFoldDB" id="E9D3T7"/>
<gene>
    <name evidence="2" type="ORF">CPSG_04276</name>
</gene>
<name>E9D3T7_COCPS</name>
<dbReference type="GO" id="GO:0000224">
    <property type="term" value="F:peptide-N4-(N-acetyl-beta-glucosaminyl)asparagine amidase activity"/>
    <property type="evidence" value="ECO:0007669"/>
    <property type="project" value="TreeGrafter"/>
</dbReference>
<dbReference type="EMBL" id="GL636491">
    <property type="protein sequence ID" value="EFW18730.1"/>
    <property type="molecule type" value="Genomic_DNA"/>
</dbReference>
<dbReference type="InterPro" id="IPR050883">
    <property type="entry name" value="PNGase"/>
</dbReference>
<proteinExistence type="predicted"/>
<sequence>MKTNVKVVPYNDFDVADHLGSTTEGQSLSDWYKHGYIPNFRRAISRTVEYALTDFSLSKVANLLTPDNFEKYLNRSAGWQKIWHRDIKRLNFKKCFSTHVPNGTTAVGFDPLDCGEWISHSYEALPMEYAWLIAFDIQTLITLMEGSKYAEKRLDMKLVPGLKLNSVGSGGTNEMENPEYRQHILRDSIKSNFRGLYPIVTQPIYLLLIPWFSNITISISENAIVMDLCAQFKR</sequence>
<dbReference type="GO" id="GO:0005829">
    <property type="term" value="C:cytosol"/>
    <property type="evidence" value="ECO:0007669"/>
    <property type="project" value="TreeGrafter"/>
</dbReference>
<dbReference type="GO" id="GO:0005634">
    <property type="term" value="C:nucleus"/>
    <property type="evidence" value="ECO:0007669"/>
    <property type="project" value="TreeGrafter"/>
</dbReference>
<dbReference type="OrthoDB" id="449263at2759"/>
<dbReference type="VEuPathDB" id="FungiDB:D8B26_005546"/>
<protein>
    <recommendedName>
        <fullName evidence="1">Glycosyl hydrolase family 92 domain-containing protein</fullName>
    </recommendedName>
</protein>
<evidence type="ECO:0000259" key="1">
    <source>
        <dbReference type="Pfam" id="PF07971"/>
    </source>
</evidence>
<keyword evidence="3" id="KW-1185">Reference proteome</keyword>
<evidence type="ECO:0000313" key="3">
    <source>
        <dbReference type="Proteomes" id="UP000002497"/>
    </source>
</evidence>
<dbReference type="GO" id="GO:0006516">
    <property type="term" value="P:glycoprotein catabolic process"/>
    <property type="evidence" value="ECO:0007669"/>
    <property type="project" value="TreeGrafter"/>
</dbReference>
<evidence type="ECO:0000313" key="2">
    <source>
        <dbReference type="EMBL" id="EFW18730.1"/>
    </source>
</evidence>
<feature type="domain" description="Glycosyl hydrolase family 92" evidence="1">
    <location>
        <begin position="13"/>
        <end position="159"/>
    </location>
</feature>
<dbReference type="Proteomes" id="UP000002497">
    <property type="component" value="Unassembled WGS sequence"/>
</dbReference>